<dbReference type="PANTHER" id="PTHR35807">
    <property type="entry name" value="TRANSCRIPTIONAL REGULATOR REDD-RELATED"/>
    <property type="match status" value="1"/>
</dbReference>
<name>A0A370IBM4_9NOCA</name>
<dbReference type="Gene3D" id="1.10.10.10">
    <property type="entry name" value="Winged helix-like DNA-binding domain superfamily/Winged helix DNA-binding domain"/>
    <property type="match status" value="1"/>
</dbReference>
<dbReference type="GO" id="GO:0000160">
    <property type="term" value="P:phosphorelay signal transduction system"/>
    <property type="evidence" value="ECO:0007669"/>
    <property type="project" value="InterPro"/>
</dbReference>
<dbReference type="InterPro" id="IPR016032">
    <property type="entry name" value="Sig_transdc_resp-reg_C-effctor"/>
</dbReference>
<comment type="caution">
    <text evidence="7">The sequence shown here is derived from an EMBL/GenBank/DDBJ whole genome shotgun (WGS) entry which is preliminary data.</text>
</comment>
<evidence type="ECO:0000256" key="3">
    <source>
        <dbReference type="ARBA" id="ARBA00023125"/>
    </source>
</evidence>
<dbReference type="InterPro" id="IPR036388">
    <property type="entry name" value="WH-like_DNA-bd_sf"/>
</dbReference>
<gene>
    <name evidence="7" type="ORF">DFR76_102536</name>
</gene>
<reference evidence="7 8" key="1">
    <citation type="submission" date="2018-07" db="EMBL/GenBank/DDBJ databases">
        <title>Genomic Encyclopedia of Type Strains, Phase IV (KMG-IV): sequencing the most valuable type-strain genomes for metagenomic binning, comparative biology and taxonomic classification.</title>
        <authorList>
            <person name="Goeker M."/>
        </authorList>
    </citation>
    <scope>NUCLEOTIDE SEQUENCE [LARGE SCALE GENOMIC DNA]</scope>
    <source>
        <strain evidence="7 8">DSM 44290</strain>
    </source>
</reference>
<dbReference type="PANTHER" id="PTHR35807:SF1">
    <property type="entry name" value="TRANSCRIPTIONAL REGULATOR REDD"/>
    <property type="match status" value="1"/>
</dbReference>
<dbReference type="InterPro" id="IPR001867">
    <property type="entry name" value="OmpR/PhoB-type_DNA-bd"/>
</dbReference>
<dbReference type="SMART" id="SM01043">
    <property type="entry name" value="BTAD"/>
    <property type="match status" value="1"/>
</dbReference>
<keyword evidence="2" id="KW-0805">Transcription regulation</keyword>
<feature type="domain" description="Bacterial transcriptional activator" evidence="6">
    <location>
        <begin position="102"/>
        <end position="246"/>
    </location>
</feature>
<dbReference type="GO" id="GO:0006355">
    <property type="term" value="P:regulation of DNA-templated transcription"/>
    <property type="evidence" value="ECO:0007669"/>
    <property type="project" value="InterPro"/>
</dbReference>
<evidence type="ECO:0000313" key="7">
    <source>
        <dbReference type="EMBL" id="RDI68135.1"/>
    </source>
</evidence>
<dbReference type="SUPFAM" id="SSF46894">
    <property type="entry name" value="C-terminal effector domain of the bipartite response regulators"/>
    <property type="match status" value="1"/>
</dbReference>
<dbReference type="InterPro" id="IPR005158">
    <property type="entry name" value="BTAD"/>
</dbReference>
<dbReference type="STRING" id="1210086.GCA_001613105_01112"/>
<keyword evidence="8" id="KW-1185">Reference proteome</keyword>
<dbReference type="SUPFAM" id="SSF48452">
    <property type="entry name" value="TPR-like"/>
    <property type="match status" value="1"/>
</dbReference>
<evidence type="ECO:0000256" key="2">
    <source>
        <dbReference type="ARBA" id="ARBA00023015"/>
    </source>
</evidence>
<dbReference type="EMBL" id="QQBC01000002">
    <property type="protein sequence ID" value="RDI68135.1"/>
    <property type="molecule type" value="Genomic_DNA"/>
</dbReference>
<organism evidence="7 8">
    <name type="scientific">Nocardia pseudobrasiliensis</name>
    <dbReference type="NCBI Taxonomy" id="45979"/>
    <lineage>
        <taxon>Bacteria</taxon>
        <taxon>Bacillati</taxon>
        <taxon>Actinomycetota</taxon>
        <taxon>Actinomycetes</taxon>
        <taxon>Mycobacteriales</taxon>
        <taxon>Nocardiaceae</taxon>
        <taxon>Nocardia</taxon>
    </lineage>
</organism>
<protein>
    <submittedName>
        <fullName evidence="7">DNA-binding SARP family transcriptional activator</fullName>
    </submittedName>
</protein>
<evidence type="ECO:0000256" key="4">
    <source>
        <dbReference type="ARBA" id="ARBA00023163"/>
    </source>
</evidence>
<dbReference type="InterPro" id="IPR051677">
    <property type="entry name" value="AfsR-DnrI-RedD_regulator"/>
</dbReference>
<keyword evidence="3 7" id="KW-0238">DNA-binding</keyword>
<dbReference type="InterPro" id="IPR011990">
    <property type="entry name" value="TPR-like_helical_dom_sf"/>
</dbReference>
<dbReference type="GO" id="GO:0003677">
    <property type="term" value="F:DNA binding"/>
    <property type="evidence" value="ECO:0007669"/>
    <property type="project" value="UniProtKB-KW"/>
</dbReference>
<sequence>MSRIALNILGPLQPAINGVEVQVPGRKLQIIVATLALRAGGEVRRDELIEELDLLRSSGNAANTLHAHVARVRRWLVGHGVDPTVLESTPAGYRLGVSRSAVDAHRFTAGVEHALSLAPSVPSVVAAILEESLGLWRGDVLLDLADGPLAAAAADELRRLRSTARETLLDAWIALGDDRRVIATAKRFIRDDPLNERMRIHLITALRRAGRQAEAVEAYKSAERLFQDELGVGPGDGLREAFVTTVRKHRAETYTYSEF</sequence>
<dbReference type="SMART" id="SM00862">
    <property type="entry name" value="Trans_reg_C"/>
    <property type="match status" value="1"/>
</dbReference>
<evidence type="ECO:0000259" key="6">
    <source>
        <dbReference type="SMART" id="SM01043"/>
    </source>
</evidence>
<keyword evidence="4" id="KW-0804">Transcription</keyword>
<dbReference type="AlphaFoldDB" id="A0A370IBM4"/>
<proteinExistence type="inferred from homology"/>
<dbReference type="Proteomes" id="UP000254869">
    <property type="component" value="Unassembled WGS sequence"/>
</dbReference>
<dbReference type="Pfam" id="PF03704">
    <property type="entry name" value="BTAD"/>
    <property type="match status" value="1"/>
</dbReference>
<dbReference type="Gene3D" id="1.25.40.10">
    <property type="entry name" value="Tetratricopeptide repeat domain"/>
    <property type="match status" value="1"/>
</dbReference>
<feature type="domain" description="OmpR/PhoB-type" evidence="5">
    <location>
        <begin position="18"/>
        <end position="95"/>
    </location>
</feature>
<dbReference type="CDD" id="cd15831">
    <property type="entry name" value="BTAD"/>
    <property type="match status" value="1"/>
</dbReference>
<comment type="similarity">
    <text evidence="1">Belongs to the AfsR/DnrI/RedD regulatory family.</text>
</comment>
<evidence type="ECO:0000256" key="1">
    <source>
        <dbReference type="ARBA" id="ARBA00005820"/>
    </source>
</evidence>
<evidence type="ECO:0000259" key="5">
    <source>
        <dbReference type="SMART" id="SM00862"/>
    </source>
</evidence>
<accession>A0A370IBM4</accession>
<evidence type="ECO:0000313" key="8">
    <source>
        <dbReference type="Proteomes" id="UP000254869"/>
    </source>
</evidence>